<keyword evidence="2" id="KW-1185">Reference proteome</keyword>
<proteinExistence type="predicted"/>
<name>A0A366DU39_9NOCA</name>
<reference evidence="1 2" key="1">
    <citation type="submission" date="2018-06" db="EMBL/GenBank/DDBJ databases">
        <title>Genomic Encyclopedia of Type Strains, Phase IV (KMG-IV): sequencing the most valuable type-strain genomes for metagenomic binning, comparative biology and taxonomic classification.</title>
        <authorList>
            <person name="Goeker M."/>
        </authorList>
    </citation>
    <scope>NUCLEOTIDE SEQUENCE [LARGE SCALE GENOMIC DNA]</scope>
    <source>
        <strain evidence="1 2">DSM 44599</strain>
    </source>
</reference>
<protein>
    <submittedName>
        <fullName evidence="1">Uncharacterized protein</fullName>
    </submittedName>
</protein>
<accession>A0A366DU39</accession>
<sequence>MVAAHLGNADPGGRSAGLRPMSATGAFGASFEPGRAVEEVFEGAATGVEVEPDLGARPEVELEPWDPEKIRVTTRQFALRDVLDMIDDDDLELAPDFSGTVCGGHGRSPG</sequence>
<dbReference type="Proteomes" id="UP000252586">
    <property type="component" value="Unassembled WGS sequence"/>
</dbReference>
<dbReference type="AlphaFoldDB" id="A0A366DU39"/>
<organism evidence="1 2">
    <name type="scientific">Nocardia puris</name>
    <dbReference type="NCBI Taxonomy" id="208602"/>
    <lineage>
        <taxon>Bacteria</taxon>
        <taxon>Bacillati</taxon>
        <taxon>Actinomycetota</taxon>
        <taxon>Actinomycetes</taxon>
        <taxon>Mycobacteriales</taxon>
        <taxon>Nocardiaceae</taxon>
        <taxon>Nocardia</taxon>
    </lineage>
</organism>
<evidence type="ECO:0000313" key="1">
    <source>
        <dbReference type="EMBL" id="RBO93611.1"/>
    </source>
</evidence>
<dbReference type="EMBL" id="QNRE01000002">
    <property type="protein sequence ID" value="RBO93611.1"/>
    <property type="molecule type" value="Genomic_DNA"/>
</dbReference>
<dbReference type="STRING" id="1210090.GCA_001613185_06869"/>
<evidence type="ECO:0000313" key="2">
    <source>
        <dbReference type="Proteomes" id="UP000252586"/>
    </source>
</evidence>
<gene>
    <name evidence="1" type="ORF">DFR74_10227</name>
</gene>
<comment type="caution">
    <text evidence="1">The sequence shown here is derived from an EMBL/GenBank/DDBJ whole genome shotgun (WGS) entry which is preliminary data.</text>
</comment>